<dbReference type="GO" id="GO:0019843">
    <property type="term" value="F:rRNA binding"/>
    <property type="evidence" value="ECO:0007669"/>
    <property type="project" value="UniProtKB-KW"/>
</dbReference>
<feature type="binding site" evidence="15">
    <location>
        <position position="47"/>
    </location>
    <ligand>
        <name>Mg(2+)</name>
        <dbReference type="ChEBI" id="CHEBI:18420"/>
    </ligand>
</feature>
<keyword evidence="5 15" id="KW-0963">Cytoplasm</keyword>
<dbReference type="PANTHER" id="PTHR11207">
    <property type="entry name" value="RIBONUCLEASE III"/>
    <property type="match status" value="1"/>
</dbReference>
<evidence type="ECO:0000256" key="11">
    <source>
        <dbReference type="ARBA" id="ARBA00022759"/>
    </source>
</evidence>
<dbReference type="RefSeq" id="WP_069956576.1">
    <property type="nucleotide sequence ID" value="NZ_MCGG01000007.1"/>
</dbReference>
<keyword evidence="11 15" id="KW-0255">Endonuclease</keyword>
<dbReference type="EMBL" id="MCGG01000007">
    <property type="protein sequence ID" value="OEJ69424.1"/>
    <property type="molecule type" value="Genomic_DNA"/>
</dbReference>
<evidence type="ECO:0000256" key="7">
    <source>
        <dbReference type="ARBA" id="ARBA00022664"/>
    </source>
</evidence>
<dbReference type="SMART" id="SM00358">
    <property type="entry name" value="DSRM"/>
    <property type="match status" value="1"/>
</dbReference>
<keyword evidence="9 15" id="KW-0540">Nuclease</keyword>
<dbReference type="EC" id="3.1.26.3" evidence="15"/>
<evidence type="ECO:0000256" key="14">
    <source>
        <dbReference type="ARBA" id="ARBA00022884"/>
    </source>
</evidence>
<keyword evidence="12 15" id="KW-0378">Hydrolase</keyword>
<organism evidence="18 19">
    <name type="scientific">Magnetovibrio blakemorei</name>
    <dbReference type="NCBI Taxonomy" id="28181"/>
    <lineage>
        <taxon>Bacteria</taxon>
        <taxon>Pseudomonadati</taxon>
        <taxon>Pseudomonadota</taxon>
        <taxon>Alphaproteobacteria</taxon>
        <taxon>Rhodospirillales</taxon>
        <taxon>Magnetovibrionaceae</taxon>
        <taxon>Magnetovibrio</taxon>
    </lineage>
</organism>
<evidence type="ECO:0000256" key="2">
    <source>
        <dbReference type="ARBA" id="ARBA00004496"/>
    </source>
</evidence>
<dbReference type="Gene3D" id="3.30.160.20">
    <property type="match status" value="1"/>
</dbReference>
<evidence type="ECO:0000256" key="3">
    <source>
        <dbReference type="ARBA" id="ARBA00010183"/>
    </source>
</evidence>
<dbReference type="PROSITE" id="PS00517">
    <property type="entry name" value="RNASE_3_1"/>
    <property type="match status" value="1"/>
</dbReference>
<dbReference type="PROSITE" id="PS50137">
    <property type="entry name" value="DS_RBD"/>
    <property type="match status" value="1"/>
</dbReference>
<sequence>MAATAKSTLEALQDILGHSFTDEDLLEQALRHASTTEQRTKSNERLEFLGDRVLGLVIAETLYAQFPSEEEGELARRFAGLTSREALTRIADDINLVDFAQTQTVDAETLARSHASVASDTMEAVLGALYLDGGLDIAGAFVQKHWDALIGEDIEPPKDAKTALQEWAQARALGLPQYTIVNRTGPDHAPTFTIRVMVKDFGVADGEGSSRRNAEQEAAAELLAQLEKTQ</sequence>
<evidence type="ECO:0000259" key="16">
    <source>
        <dbReference type="PROSITE" id="PS50137"/>
    </source>
</evidence>
<feature type="binding site" evidence="15">
    <location>
        <position position="123"/>
    </location>
    <ligand>
        <name>Mg(2+)</name>
        <dbReference type="ChEBI" id="CHEBI:18420"/>
    </ligand>
</feature>
<comment type="catalytic activity">
    <reaction evidence="1 15">
        <text>Endonucleolytic cleavage to 5'-phosphomonoester.</text>
        <dbReference type="EC" id="3.1.26.3"/>
    </reaction>
</comment>
<keyword evidence="14 15" id="KW-0694">RNA-binding</keyword>
<evidence type="ECO:0000256" key="9">
    <source>
        <dbReference type="ARBA" id="ARBA00022722"/>
    </source>
</evidence>
<dbReference type="FunFam" id="3.30.160.20:FF:000003">
    <property type="entry name" value="Ribonuclease 3"/>
    <property type="match status" value="1"/>
</dbReference>
<dbReference type="Proteomes" id="UP000095347">
    <property type="component" value="Unassembled WGS sequence"/>
</dbReference>
<comment type="similarity">
    <text evidence="3">Belongs to the ribonuclease III family.</text>
</comment>
<feature type="domain" description="DRBM" evidence="16">
    <location>
        <begin position="159"/>
        <end position="228"/>
    </location>
</feature>
<evidence type="ECO:0000259" key="17">
    <source>
        <dbReference type="PROSITE" id="PS50142"/>
    </source>
</evidence>
<gene>
    <name evidence="15" type="primary">rnc</name>
    <name evidence="18" type="ORF">BEN30_03185</name>
</gene>
<dbReference type="STRING" id="28181.BEN30_03185"/>
<evidence type="ECO:0000256" key="1">
    <source>
        <dbReference type="ARBA" id="ARBA00000109"/>
    </source>
</evidence>
<dbReference type="GO" id="GO:0046872">
    <property type="term" value="F:metal ion binding"/>
    <property type="evidence" value="ECO:0007669"/>
    <property type="project" value="UniProtKB-KW"/>
</dbReference>
<keyword evidence="10 15" id="KW-0479">Metal-binding</keyword>
<evidence type="ECO:0000256" key="4">
    <source>
        <dbReference type="ARBA" id="ARBA00011738"/>
    </source>
</evidence>
<dbReference type="HAMAP" id="MF_00104">
    <property type="entry name" value="RNase_III"/>
    <property type="match status" value="1"/>
</dbReference>
<accession>A0A1E5QBL6</accession>
<dbReference type="GO" id="GO:0005737">
    <property type="term" value="C:cytoplasm"/>
    <property type="evidence" value="ECO:0007669"/>
    <property type="project" value="UniProtKB-SubCell"/>
</dbReference>
<reference evidence="19" key="1">
    <citation type="submission" date="2016-07" db="EMBL/GenBank/DDBJ databases">
        <authorList>
            <person name="Florea S."/>
            <person name="Webb J.S."/>
            <person name="Jaromczyk J."/>
            <person name="Schardl C.L."/>
        </authorList>
    </citation>
    <scope>NUCLEOTIDE SEQUENCE [LARGE SCALE GENOMIC DNA]</scope>
    <source>
        <strain evidence="19">MV-1</strain>
    </source>
</reference>
<comment type="subcellular location">
    <subcellularLocation>
        <location evidence="2 15">Cytoplasm</location>
    </subcellularLocation>
</comment>
<evidence type="ECO:0000256" key="15">
    <source>
        <dbReference type="HAMAP-Rule" id="MF_00104"/>
    </source>
</evidence>
<dbReference type="PANTHER" id="PTHR11207:SF0">
    <property type="entry name" value="RIBONUCLEASE 3"/>
    <property type="match status" value="1"/>
</dbReference>
<evidence type="ECO:0000313" key="18">
    <source>
        <dbReference type="EMBL" id="OEJ69424.1"/>
    </source>
</evidence>
<evidence type="ECO:0000256" key="12">
    <source>
        <dbReference type="ARBA" id="ARBA00022801"/>
    </source>
</evidence>
<keyword evidence="8 15" id="KW-0819">tRNA processing</keyword>
<dbReference type="GO" id="GO:0006397">
    <property type="term" value="P:mRNA processing"/>
    <property type="evidence" value="ECO:0007669"/>
    <property type="project" value="UniProtKB-UniRule"/>
</dbReference>
<evidence type="ECO:0000256" key="8">
    <source>
        <dbReference type="ARBA" id="ARBA00022694"/>
    </source>
</evidence>
<dbReference type="SMART" id="SM00535">
    <property type="entry name" value="RIBOc"/>
    <property type="match status" value="1"/>
</dbReference>
<feature type="domain" description="RNase III" evidence="17">
    <location>
        <begin position="9"/>
        <end position="134"/>
    </location>
</feature>
<dbReference type="Pfam" id="PF14622">
    <property type="entry name" value="Ribonucleas_3_3"/>
    <property type="match status" value="1"/>
</dbReference>
<comment type="function">
    <text evidence="15">Digests double-stranded RNA. Involved in the processing of primary rRNA transcript to yield the immediate precursors to the large and small rRNAs (23S and 16S). Processes some mRNAs, and tRNAs when they are encoded in the rRNA operon. Processes pre-crRNA and tracrRNA of type II CRISPR loci if present in the organism.</text>
</comment>
<keyword evidence="19" id="KW-1185">Reference proteome</keyword>
<dbReference type="GO" id="GO:0003725">
    <property type="term" value="F:double-stranded RNA binding"/>
    <property type="evidence" value="ECO:0007669"/>
    <property type="project" value="TreeGrafter"/>
</dbReference>
<dbReference type="InterPro" id="IPR014720">
    <property type="entry name" value="dsRBD_dom"/>
</dbReference>
<dbReference type="NCBIfam" id="TIGR02191">
    <property type="entry name" value="RNaseIII"/>
    <property type="match status" value="1"/>
</dbReference>
<evidence type="ECO:0000256" key="13">
    <source>
        <dbReference type="ARBA" id="ARBA00022842"/>
    </source>
</evidence>
<dbReference type="CDD" id="cd10845">
    <property type="entry name" value="DSRM_RNAse_III_family"/>
    <property type="match status" value="1"/>
</dbReference>
<dbReference type="CDD" id="cd00593">
    <property type="entry name" value="RIBOc"/>
    <property type="match status" value="1"/>
</dbReference>
<dbReference type="SUPFAM" id="SSF54768">
    <property type="entry name" value="dsRNA-binding domain-like"/>
    <property type="match status" value="1"/>
</dbReference>
<feature type="active site" evidence="15">
    <location>
        <position position="51"/>
    </location>
</feature>
<dbReference type="PROSITE" id="PS50142">
    <property type="entry name" value="RNASE_3_2"/>
    <property type="match status" value="1"/>
</dbReference>
<keyword evidence="6 15" id="KW-0698">rRNA processing</keyword>
<dbReference type="FunFam" id="1.10.1520.10:FF:000001">
    <property type="entry name" value="Ribonuclease 3"/>
    <property type="match status" value="1"/>
</dbReference>
<evidence type="ECO:0000256" key="5">
    <source>
        <dbReference type="ARBA" id="ARBA00022490"/>
    </source>
</evidence>
<dbReference type="GO" id="GO:0006364">
    <property type="term" value="P:rRNA processing"/>
    <property type="evidence" value="ECO:0007669"/>
    <property type="project" value="UniProtKB-UniRule"/>
</dbReference>
<comment type="subunit">
    <text evidence="4 15">Homodimer.</text>
</comment>
<dbReference type="Pfam" id="PF00035">
    <property type="entry name" value="dsrm"/>
    <property type="match status" value="1"/>
</dbReference>
<dbReference type="OrthoDB" id="9805026at2"/>
<dbReference type="Gene3D" id="1.10.1520.10">
    <property type="entry name" value="Ribonuclease III domain"/>
    <property type="match status" value="1"/>
</dbReference>
<dbReference type="InterPro" id="IPR000999">
    <property type="entry name" value="RNase_III_dom"/>
</dbReference>
<dbReference type="InterPro" id="IPR011907">
    <property type="entry name" value="RNase_III"/>
</dbReference>
<keyword evidence="15" id="KW-0699">rRNA-binding</keyword>
<proteinExistence type="inferred from homology"/>
<dbReference type="InterPro" id="IPR036389">
    <property type="entry name" value="RNase_III_sf"/>
</dbReference>
<comment type="cofactor">
    <cofactor evidence="15">
        <name>Mg(2+)</name>
        <dbReference type="ChEBI" id="CHEBI:18420"/>
    </cofactor>
</comment>
<dbReference type="GO" id="GO:0042802">
    <property type="term" value="F:identical protein binding"/>
    <property type="evidence" value="ECO:0007669"/>
    <property type="project" value="UniProtKB-ARBA"/>
</dbReference>
<dbReference type="GO" id="GO:0004525">
    <property type="term" value="F:ribonuclease III activity"/>
    <property type="evidence" value="ECO:0007669"/>
    <property type="project" value="UniProtKB-UniRule"/>
</dbReference>
<feature type="active site" evidence="15">
    <location>
        <position position="123"/>
    </location>
</feature>
<evidence type="ECO:0000256" key="6">
    <source>
        <dbReference type="ARBA" id="ARBA00022552"/>
    </source>
</evidence>
<dbReference type="GO" id="GO:0010468">
    <property type="term" value="P:regulation of gene expression"/>
    <property type="evidence" value="ECO:0007669"/>
    <property type="project" value="TreeGrafter"/>
</dbReference>
<dbReference type="GO" id="GO:0008033">
    <property type="term" value="P:tRNA processing"/>
    <property type="evidence" value="ECO:0007669"/>
    <property type="project" value="UniProtKB-KW"/>
</dbReference>
<dbReference type="AlphaFoldDB" id="A0A1E5QBL6"/>
<name>A0A1E5QBL6_9PROT</name>
<comment type="caution">
    <text evidence="18">The sequence shown here is derived from an EMBL/GenBank/DDBJ whole genome shotgun (WGS) entry which is preliminary data.</text>
</comment>
<keyword evidence="7 15" id="KW-0507">mRNA processing</keyword>
<evidence type="ECO:0000256" key="10">
    <source>
        <dbReference type="ARBA" id="ARBA00022723"/>
    </source>
</evidence>
<dbReference type="SUPFAM" id="SSF69065">
    <property type="entry name" value="RNase III domain-like"/>
    <property type="match status" value="1"/>
</dbReference>
<evidence type="ECO:0000313" key="19">
    <source>
        <dbReference type="Proteomes" id="UP000095347"/>
    </source>
</evidence>
<keyword evidence="13 15" id="KW-0460">Magnesium</keyword>
<protein>
    <recommendedName>
        <fullName evidence="15">Ribonuclease 3</fullName>
        <ecNumber evidence="15">3.1.26.3</ecNumber>
    </recommendedName>
    <alternativeName>
        <fullName evidence="15">Ribonuclease III</fullName>
        <shortName evidence="15">RNase III</shortName>
    </alternativeName>
</protein>
<feature type="binding site" evidence="15">
    <location>
        <position position="120"/>
    </location>
    <ligand>
        <name>Mg(2+)</name>
        <dbReference type="ChEBI" id="CHEBI:18420"/>
    </ligand>
</feature>